<evidence type="ECO:0000313" key="2">
    <source>
        <dbReference type="Proteomes" id="UP001164746"/>
    </source>
</evidence>
<evidence type="ECO:0000313" key="1">
    <source>
        <dbReference type="EMBL" id="WAQ94073.1"/>
    </source>
</evidence>
<dbReference type="Proteomes" id="UP001164746">
    <property type="component" value="Chromosome 1"/>
</dbReference>
<protein>
    <recommendedName>
        <fullName evidence="3">Nuclease HARBI1</fullName>
    </recommendedName>
</protein>
<evidence type="ECO:0008006" key="3">
    <source>
        <dbReference type="Google" id="ProtNLM"/>
    </source>
</evidence>
<gene>
    <name evidence="1" type="ORF">MAR_006544</name>
</gene>
<reference evidence="1" key="1">
    <citation type="submission" date="2022-11" db="EMBL/GenBank/DDBJ databases">
        <title>Centuries of genome instability and evolution in soft-shell clam transmissible cancer (bioRxiv).</title>
        <authorList>
            <person name="Hart S.F.M."/>
            <person name="Yonemitsu M.A."/>
            <person name="Giersch R.M."/>
            <person name="Beal B.F."/>
            <person name="Arriagada G."/>
            <person name="Davis B.W."/>
            <person name="Ostrander E.A."/>
            <person name="Goff S.P."/>
            <person name="Metzger M.J."/>
        </authorList>
    </citation>
    <scope>NUCLEOTIDE SEQUENCE</scope>
    <source>
        <strain evidence="1">MELC-2E11</strain>
        <tissue evidence="1">Siphon/mantle</tissue>
    </source>
</reference>
<dbReference type="EMBL" id="CP111012">
    <property type="protein sequence ID" value="WAQ94073.1"/>
    <property type="molecule type" value="Genomic_DNA"/>
</dbReference>
<organism evidence="1 2">
    <name type="scientific">Mya arenaria</name>
    <name type="common">Soft-shell clam</name>
    <dbReference type="NCBI Taxonomy" id="6604"/>
    <lineage>
        <taxon>Eukaryota</taxon>
        <taxon>Metazoa</taxon>
        <taxon>Spiralia</taxon>
        <taxon>Lophotrochozoa</taxon>
        <taxon>Mollusca</taxon>
        <taxon>Bivalvia</taxon>
        <taxon>Autobranchia</taxon>
        <taxon>Heteroconchia</taxon>
        <taxon>Euheterodonta</taxon>
        <taxon>Imparidentia</taxon>
        <taxon>Neoheterodontei</taxon>
        <taxon>Myida</taxon>
        <taxon>Myoidea</taxon>
        <taxon>Myidae</taxon>
        <taxon>Mya</taxon>
    </lineage>
</organism>
<proteinExistence type="predicted"/>
<sequence>MDELRRKDVSALKDVLRVDHLSLRGHRSIRGAAELANTKWHFPHAVDALEGKHWYHSIVHIAVVDADYEFQWVNDGSPGSCTDAQNLNDCKITSSPNKSVGNRPDPLPHDNTDSPFSIIAAETFALKPSGTFGILPNRFGCLLTMSKQNPSTVESIVLACVCLHTIMRVRYAHENNCLLDVEDENHQIIPGTFRQGATSDWRQLNNRAAKEQRLLLKHNSSSPAGSVVLQDRMV</sequence>
<keyword evidence="2" id="KW-1185">Reference proteome</keyword>
<name>A0ABY7DAZ1_MYAAR</name>
<accession>A0ABY7DAZ1</accession>